<reference evidence="9" key="1">
    <citation type="submission" date="2020-09" db="EMBL/GenBank/DDBJ databases">
        <title>Taishania pollutisoli gen. nov., sp. nov., Isolated from Tetrabromobisphenol A-Contaminated Soil.</title>
        <authorList>
            <person name="Chen Q."/>
        </authorList>
    </citation>
    <scope>NUCLEOTIDE SEQUENCE</scope>
    <source>
        <strain evidence="9">CZZ-1</strain>
    </source>
</reference>
<evidence type="ECO:0000256" key="7">
    <source>
        <dbReference type="SAM" id="Phobius"/>
    </source>
</evidence>
<dbReference type="PANTHER" id="PTHR11403:SF2">
    <property type="entry name" value="CYTOCHROME BO(3) UBIQUINOL OXIDASE SUBUNIT 3"/>
    <property type="match status" value="1"/>
</dbReference>
<proteinExistence type="inferred from homology"/>
<evidence type="ECO:0000256" key="1">
    <source>
        <dbReference type="ARBA" id="ARBA00004651"/>
    </source>
</evidence>
<dbReference type="Proteomes" id="UP000652681">
    <property type="component" value="Unassembled WGS sequence"/>
</dbReference>
<dbReference type="GO" id="GO:0005886">
    <property type="term" value="C:plasma membrane"/>
    <property type="evidence" value="ECO:0007669"/>
    <property type="project" value="UniProtKB-SubCell"/>
</dbReference>
<dbReference type="InterPro" id="IPR024791">
    <property type="entry name" value="Cyt_c/ubiquinol_Oxase_su3"/>
</dbReference>
<keyword evidence="6 7" id="KW-0472">Membrane</keyword>
<dbReference type="GO" id="GO:0004129">
    <property type="term" value="F:cytochrome-c oxidase activity"/>
    <property type="evidence" value="ECO:0007669"/>
    <property type="project" value="InterPro"/>
</dbReference>
<evidence type="ECO:0000313" key="9">
    <source>
        <dbReference type="EMBL" id="MBC9811539.1"/>
    </source>
</evidence>
<feature type="transmembrane region" description="Helical" evidence="7">
    <location>
        <begin position="289"/>
        <end position="312"/>
    </location>
</feature>
<dbReference type="GO" id="GO:0019646">
    <property type="term" value="P:aerobic electron transport chain"/>
    <property type="evidence" value="ECO:0007669"/>
    <property type="project" value="InterPro"/>
</dbReference>
<feature type="domain" description="Heme-copper oxidase subunit III family profile" evidence="8">
    <location>
        <begin position="287"/>
        <end position="353"/>
    </location>
</feature>
<evidence type="ECO:0000313" key="10">
    <source>
        <dbReference type="Proteomes" id="UP000652681"/>
    </source>
</evidence>
<evidence type="ECO:0000256" key="5">
    <source>
        <dbReference type="ARBA" id="ARBA00022989"/>
    </source>
</evidence>
<gene>
    <name evidence="9" type="ORF">H9Y05_03540</name>
</gene>
<dbReference type="InterPro" id="IPR000298">
    <property type="entry name" value="Cyt_c_oxidase-like_su3"/>
</dbReference>
<comment type="caution">
    <text evidence="9">The sequence shown here is derived from an EMBL/GenBank/DDBJ whole genome shotgun (WGS) entry which is preliminary data.</text>
</comment>
<dbReference type="EMBL" id="JACVEL010000002">
    <property type="protein sequence ID" value="MBC9811539.1"/>
    <property type="molecule type" value="Genomic_DNA"/>
</dbReference>
<dbReference type="PANTHER" id="PTHR11403">
    <property type="entry name" value="CYTOCHROME C OXIDASE SUBUNIT III"/>
    <property type="match status" value="1"/>
</dbReference>
<evidence type="ECO:0000256" key="2">
    <source>
        <dbReference type="ARBA" id="ARBA00010581"/>
    </source>
</evidence>
<keyword evidence="10" id="KW-1185">Reference proteome</keyword>
<feature type="transmembrane region" description="Helical" evidence="7">
    <location>
        <begin position="333"/>
        <end position="352"/>
    </location>
</feature>
<dbReference type="SUPFAM" id="SSF81452">
    <property type="entry name" value="Cytochrome c oxidase subunit III-like"/>
    <property type="match status" value="2"/>
</dbReference>
<dbReference type="AlphaFoldDB" id="A0A8J6P4N3"/>
<sequence length="353" mass="40032">MREQFETEMTPELKEKVKKNLVYAALVSISMVFAGLVSAYIVSMGGSFWLKTPFPTPFFISTALIVLSSITFVLSVKAAKANNRRLLSILISVTFMLGIGFVVYQFKGYGELVDRGVYASANKILVNEGRYGDYYTLKYKGKYLVVEGNDYLIEGKKIDEKTKAAIRAIGKQFENADRTKGLEGIKGYGTDFVLLYESEPVAYLNNQLVLPDGAVIGSHDLYRLRTWAEHIRDGRGDFFVKGEFGKDFHVYYKSKELAYKNRTLYLGDQKLSPYLLNKAMDSADTASSYLYVITFLHLLHIVFTLLFMIRTVSFSFLGKYTNGDAIGLRATGIFWHFLGALWIFLLLFLLFIH</sequence>
<dbReference type="RefSeq" id="WP_163491807.1">
    <property type="nucleotide sequence ID" value="NZ_JACVEL010000002.1"/>
</dbReference>
<feature type="transmembrane region" description="Helical" evidence="7">
    <location>
        <begin position="54"/>
        <end position="74"/>
    </location>
</feature>
<evidence type="ECO:0000259" key="8">
    <source>
        <dbReference type="PROSITE" id="PS50253"/>
    </source>
</evidence>
<dbReference type="InterPro" id="IPR013833">
    <property type="entry name" value="Cyt_c_oxidase_su3_a-hlx"/>
</dbReference>
<organism evidence="9 10">
    <name type="scientific">Taishania pollutisoli</name>
    <dbReference type="NCBI Taxonomy" id="2766479"/>
    <lineage>
        <taxon>Bacteria</taxon>
        <taxon>Pseudomonadati</taxon>
        <taxon>Bacteroidota</taxon>
        <taxon>Flavobacteriia</taxon>
        <taxon>Flavobacteriales</taxon>
        <taxon>Crocinitomicaceae</taxon>
        <taxon>Taishania</taxon>
    </lineage>
</organism>
<protein>
    <recommendedName>
        <fullName evidence="8">Heme-copper oxidase subunit III family profile domain-containing protein</fullName>
    </recommendedName>
</protein>
<accession>A0A8J6P4N3</accession>
<dbReference type="InterPro" id="IPR035973">
    <property type="entry name" value="Cyt_c_oxidase_su3-like_sf"/>
</dbReference>
<keyword evidence="3" id="KW-1003">Cell membrane</keyword>
<keyword evidence="4 7" id="KW-0812">Transmembrane</keyword>
<feature type="transmembrane region" description="Helical" evidence="7">
    <location>
        <begin position="21"/>
        <end position="42"/>
    </location>
</feature>
<keyword evidence="5 7" id="KW-1133">Transmembrane helix</keyword>
<dbReference type="PROSITE" id="PS50253">
    <property type="entry name" value="COX3"/>
    <property type="match status" value="1"/>
</dbReference>
<evidence type="ECO:0000256" key="3">
    <source>
        <dbReference type="ARBA" id="ARBA00022475"/>
    </source>
</evidence>
<feature type="transmembrane region" description="Helical" evidence="7">
    <location>
        <begin position="86"/>
        <end position="106"/>
    </location>
</feature>
<dbReference type="Gene3D" id="1.20.120.80">
    <property type="entry name" value="Cytochrome c oxidase, subunit III, four-helix bundle"/>
    <property type="match status" value="2"/>
</dbReference>
<comment type="similarity">
    <text evidence="2">Belongs to the cytochrome c oxidase subunit 3 family.</text>
</comment>
<name>A0A8J6P4N3_9FLAO</name>
<evidence type="ECO:0000256" key="4">
    <source>
        <dbReference type="ARBA" id="ARBA00022692"/>
    </source>
</evidence>
<evidence type="ECO:0000256" key="6">
    <source>
        <dbReference type="ARBA" id="ARBA00023136"/>
    </source>
</evidence>
<comment type="subcellular location">
    <subcellularLocation>
        <location evidence="1">Cell membrane</location>
        <topology evidence="1">Multi-pass membrane protein</topology>
    </subcellularLocation>
</comment>